<gene>
    <name evidence="4" type="ORF">E5161_06790</name>
</gene>
<dbReference type="SUPFAM" id="SSF55073">
    <property type="entry name" value="Nucleotide cyclase"/>
    <property type="match status" value="1"/>
</dbReference>
<dbReference type="InterPro" id="IPR000160">
    <property type="entry name" value="GGDEF_dom"/>
</dbReference>
<dbReference type="OrthoDB" id="9759601at2"/>
<comment type="caution">
    <text evidence="4">The sequence shown here is derived from an EMBL/GenBank/DDBJ whole genome shotgun (WGS) entry which is preliminary data.</text>
</comment>
<feature type="domain" description="HD-GYP" evidence="3">
    <location>
        <begin position="416"/>
        <end position="611"/>
    </location>
</feature>
<organism evidence="4 5">
    <name type="scientific">Cohnella pontilimi</name>
    <dbReference type="NCBI Taxonomy" id="2564100"/>
    <lineage>
        <taxon>Bacteria</taxon>
        <taxon>Bacillati</taxon>
        <taxon>Bacillota</taxon>
        <taxon>Bacilli</taxon>
        <taxon>Bacillales</taxon>
        <taxon>Paenibacillaceae</taxon>
        <taxon>Cohnella</taxon>
    </lineage>
</organism>
<feature type="domain" description="GGDEF" evidence="2">
    <location>
        <begin position="273"/>
        <end position="409"/>
    </location>
</feature>
<feature type="transmembrane region" description="Helical" evidence="1">
    <location>
        <begin position="185"/>
        <end position="208"/>
    </location>
</feature>
<dbReference type="Gene3D" id="1.10.3210.10">
    <property type="entry name" value="Hypothetical protein af1432"/>
    <property type="match status" value="1"/>
</dbReference>
<evidence type="ECO:0000256" key="1">
    <source>
        <dbReference type="SAM" id="Phobius"/>
    </source>
</evidence>
<protein>
    <submittedName>
        <fullName evidence="4">Diguanylate cyclase</fullName>
    </submittedName>
</protein>
<accession>A0A4U0FGQ1</accession>
<reference evidence="4 5" key="1">
    <citation type="submission" date="2019-04" db="EMBL/GenBank/DDBJ databases">
        <title>Cohnella sp. nov., isolated from soil.</title>
        <authorList>
            <person name="Kim W."/>
        </authorList>
    </citation>
    <scope>NUCLEOTIDE SEQUENCE [LARGE SCALE GENOMIC DNA]</scope>
    <source>
        <strain evidence="4 5">CAU 1483</strain>
    </source>
</reference>
<dbReference type="AlphaFoldDB" id="A0A4U0FGQ1"/>
<dbReference type="FunFam" id="3.30.70.270:FF:000001">
    <property type="entry name" value="Diguanylate cyclase domain protein"/>
    <property type="match status" value="1"/>
</dbReference>
<evidence type="ECO:0000259" key="3">
    <source>
        <dbReference type="PROSITE" id="PS51832"/>
    </source>
</evidence>
<dbReference type="RefSeq" id="WP_136776935.1">
    <property type="nucleotide sequence ID" value="NZ_SUPK01000002.1"/>
</dbReference>
<feature type="transmembrane region" description="Helical" evidence="1">
    <location>
        <begin position="38"/>
        <end position="59"/>
    </location>
</feature>
<feature type="transmembrane region" description="Helical" evidence="1">
    <location>
        <begin position="15"/>
        <end position="33"/>
    </location>
</feature>
<dbReference type="EMBL" id="SUPK01000002">
    <property type="protein sequence ID" value="TJY43574.1"/>
    <property type="molecule type" value="Genomic_DNA"/>
</dbReference>
<dbReference type="InterPro" id="IPR037522">
    <property type="entry name" value="HD_GYP_dom"/>
</dbReference>
<name>A0A4U0FGQ1_9BACL</name>
<dbReference type="Pfam" id="PF00990">
    <property type="entry name" value="GGDEF"/>
    <property type="match status" value="1"/>
</dbReference>
<dbReference type="SMART" id="SM00267">
    <property type="entry name" value="GGDEF"/>
    <property type="match status" value="1"/>
</dbReference>
<sequence>MGLAQKLLAQFRQPGFNYAAVIFICGICMFLTIDNSAFFSYSLTQWVTVYAMVAAVLILEHFMFQLPPEGNRQSMDSSVYLAAAFAYGASFSLVILVIASAILLIYKRDVVWWKHLLNFSIYSFMIFGASLAYHLLGGAVGPFDVHHLHAYIIALAVYFLVNVVLVGCYYYLLYKGKLYEIIKTILADAFFAYFSTLLLSLVLVILIIDSGLFGLFLLLAVGMLLSHGFRQLFLMYSQMSEKANTDQRTGLFSHSYFEEKLDEHIKRARTENKPMSLALLDLDDFKKYNDAFGHPQGDRLLGFFGQLVKAECEANQLFAARYGGEEFSIIMPGFHKDKAKEFIDGLRKKINDTPFDGVDVFPHGCISFSAGILEVNKESYDKSQLIDWADRALYVAKSKGKNTVFIHGDETHLPQSLEYDLKQIEQQIKIFISKDVYTFKHSKRVCSYAADMADRLQLHEEERRLLVLGALIHDIGKLEIPRDILNKKTKLTNEEWEMVKKHVVWGKEIVLVNEKYKDLVPLVELHHERYDGKGYPHGLKGEEIPRLARLLCIIDSFDAMTTERPYQETKSVPDALQELRRCSGTQFDPELVELFITYIETSVMAAHSEVAAAAQFEI</sequence>
<dbReference type="NCBIfam" id="TIGR00254">
    <property type="entry name" value="GGDEF"/>
    <property type="match status" value="1"/>
</dbReference>
<evidence type="ECO:0000313" key="5">
    <source>
        <dbReference type="Proteomes" id="UP000309673"/>
    </source>
</evidence>
<evidence type="ECO:0000313" key="4">
    <source>
        <dbReference type="EMBL" id="TJY43574.1"/>
    </source>
</evidence>
<dbReference type="PANTHER" id="PTHR43155">
    <property type="entry name" value="CYCLIC DI-GMP PHOSPHODIESTERASE PA4108-RELATED"/>
    <property type="match status" value="1"/>
</dbReference>
<dbReference type="Proteomes" id="UP000309673">
    <property type="component" value="Unassembled WGS sequence"/>
</dbReference>
<feature type="transmembrane region" description="Helical" evidence="1">
    <location>
        <begin position="79"/>
        <end position="104"/>
    </location>
</feature>
<dbReference type="SMART" id="SM00471">
    <property type="entry name" value="HDc"/>
    <property type="match status" value="1"/>
</dbReference>
<proteinExistence type="predicted"/>
<dbReference type="InterPro" id="IPR029787">
    <property type="entry name" value="Nucleotide_cyclase"/>
</dbReference>
<keyword evidence="5" id="KW-1185">Reference proteome</keyword>
<dbReference type="InterPro" id="IPR043128">
    <property type="entry name" value="Rev_trsase/Diguanyl_cyclase"/>
</dbReference>
<dbReference type="PROSITE" id="PS51832">
    <property type="entry name" value="HD_GYP"/>
    <property type="match status" value="1"/>
</dbReference>
<dbReference type="Gene3D" id="3.30.70.270">
    <property type="match status" value="1"/>
</dbReference>
<dbReference type="SUPFAM" id="SSF109604">
    <property type="entry name" value="HD-domain/PDEase-like"/>
    <property type="match status" value="1"/>
</dbReference>
<keyword evidence="1" id="KW-0472">Membrane</keyword>
<evidence type="ECO:0000259" key="2">
    <source>
        <dbReference type="PROSITE" id="PS50887"/>
    </source>
</evidence>
<dbReference type="CDD" id="cd01949">
    <property type="entry name" value="GGDEF"/>
    <property type="match status" value="1"/>
</dbReference>
<keyword evidence="1" id="KW-1133">Transmembrane helix</keyword>
<dbReference type="PROSITE" id="PS50887">
    <property type="entry name" value="GGDEF"/>
    <property type="match status" value="1"/>
</dbReference>
<dbReference type="CDD" id="cd00077">
    <property type="entry name" value="HDc"/>
    <property type="match status" value="1"/>
</dbReference>
<keyword evidence="1" id="KW-0812">Transmembrane</keyword>
<feature type="transmembrane region" description="Helical" evidence="1">
    <location>
        <begin position="214"/>
        <end position="233"/>
    </location>
</feature>
<dbReference type="Pfam" id="PF13487">
    <property type="entry name" value="HD_5"/>
    <property type="match status" value="1"/>
</dbReference>
<dbReference type="InterPro" id="IPR003607">
    <property type="entry name" value="HD/PDEase_dom"/>
</dbReference>
<feature type="transmembrane region" description="Helical" evidence="1">
    <location>
        <begin position="116"/>
        <end position="136"/>
    </location>
</feature>
<feature type="transmembrane region" description="Helical" evidence="1">
    <location>
        <begin position="148"/>
        <end position="173"/>
    </location>
</feature>